<accession>A0A098B4Z9</accession>
<evidence type="ECO:0000256" key="6">
    <source>
        <dbReference type="ARBA" id="ARBA00023211"/>
    </source>
</evidence>
<dbReference type="GO" id="GO:0016491">
    <property type="term" value="F:oxidoreductase activity"/>
    <property type="evidence" value="ECO:0007669"/>
    <property type="project" value="UniProtKB-KW"/>
</dbReference>
<evidence type="ECO:0000313" key="8">
    <source>
        <dbReference type="EMBL" id="CDX03953.1"/>
    </source>
</evidence>
<evidence type="ECO:0000256" key="4">
    <source>
        <dbReference type="ARBA" id="ARBA00023002"/>
    </source>
</evidence>
<dbReference type="Pfam" id="PF00180">
    <property type="entry name" value="Iso_dh"/>
    <property type="match status" value="1"/>
</dbReference>
<dbReference type="InterPro" id="IPR050501">
    <property type="entry name" value="ICDH/IPMDH"/>
</dbReference>
<protein>
    <submittedName>
        <fullName evidence="8">D-malate dehydrogenase [decarboxylating]</fullName>
    </submittedName>
</protein>
<evidence type="ECO:0000256" key="5">
    <source>
        <dbReference type="ARBA" id="ARBA00023027"/>
    </source>
</evidence>
<keyword evidence="4" id="KW-0560">Oxidoreductase</keyword>
<comment type="cofactor">
    <cofactor evidence="1">
        <name>Mn(2+)</name>
        <dbReference type="ChEBI" id="CHEBI:29035"/>
    </cofactor>
</comment>
<dbReference type="EMBL" id="LK996017">
    <property type="protein sequence ID" value="CDX03953.1"/>
    <property type="molecule type" value="Genomic_DNA"/>
</dbReference>
<keyword evidence="3" id="KW-0479">Metal-binding</keyword>
<dbReference type="SUPFAM" id="SSF53659">
    <property type="entry name" value="Isocitrate/Isopropylmalate dehydrogenase-like"/>
    <property type="match status" value="1"/>
</dbReference>
<evidence type="ECO:0000256" key="1">
    <source>
        <dbReference type="ARBA" id="ARBA00001936"/>
    </source>
</evidence>
<evidence type="ECO:0000256" key="2">
    <source>
        <dbReference type="ARBA" id="ARBA00001946"/>
    </source>
</evidence>
<feature type="domain" description="Isopropylmalate dehydrogenase-like" evidence="7">
    <location>
        <begin position="5"/>
        <end position="359"/>
    </location>
</feature>
<gene>
    <name evidence="8" type="ORF">DPCES_4067</name>
</gene>
<keyword evidence="6" id="KW-0464">Manganese</keyword>
<evidence type="ECO:0000256" key="3">
    <source>
        <dbReference type="ARBA" id="ARBA00022723"/>
    </source>
</evidence>
<organism evidence="8">
    <name type="scientific">Desulfitobacterium hafniense</name>
    <name type="common">Desulfitobacterium frappieri</name>
    <dbReference type="NCBI Taxonomy" id="49338"/>
    <lineage>
        <taxon>Bacteria</taxon>
        <taxon>Bacillati</taxon>
        <taxon>Bacillota</taxon>
        <taxon>Clostridia</taxon>
        <taxon>Eubacteriales</taxon>
        <taxon>Desulfitobacteriaceae</taxon>
        <taxon>Desulfitobacterium</taxon>
    </lineage>
</organism>
<dbReference type="PANTHER" id="PTHR43275:SF1">
    <property type="entry name" value="D-MALATE DEHYDROGENASE [DECARBOXYLATING]"/>
    <property type="match status" value="1"/>
</dbReference>
<dbReference type="AlphaFoldDB" id="A0A098B4Z9"/>
<name>A0A098B4Z9_DESHA</name>
<proteinExistence type="predicted"/>
<evidence type="ECO:0000259" key="7">
    <source>
        <dbReference type="SMART" id="SM01329"/>
    </source>
</evidence>
<dbReference type="SMART" id="SM01329">
    <property type="entry name" value="Iso_dh"/>
    <property type="match status" value="1"/>
</dbReference>
<dbReference type="PANTHER" id="PTHR43275">
    <property type="entry name" value="D-MALATE DEHYDROGENASE [DECARBOXYLATING]"/>
    <property type="match status" value="1"/>
</dbReference>
<dbReference type="PATRIC" id="fig|49338.4.peg.4374"/>
<sequence length="374" mass="40831">MKKYNIAVIPLDGVGKDVIPLGVKAMQKAQEILGGFELDCRYYEAGVEYAVKTGKMCEDNLEEDIAKADAMLCGSAGHYDADMSKSEYPGYKTGMQVLQFLRSGMGNSIGLRPLRLLKGIDCPLRNREEIDVLLVRQLAEGFYIRPGHMIGEDAAYDTIVVTRNVTEKFADTCFRLARSRHGRRQDGKKMVTLGNKHGNVTCFDFYRKIFSEVSAGYPDIELQFTQVDALAEHLIKDPDRFDVIACENMIGDIIGDIGAYITGGMGITPTADVGGVTPQFRPNHGTFPRAVGKGFANPLASILTAGLLLDTLGNERGDDNLRRGARLIEKAVEDNLTTGGPRTKDLGGTANTFATAEAVFKAMEVVKICSKGER</sequence>
<dbReference type="InterPro" id="IPR024084">
    <property type="entry name" value="IsoPropMal-DH-like_dom"/>
</dbReference>
<dbReference type="RefSeq" id="WP_208926285.1">
    <property type="nucleotide sequence ID" value="NZ_LK996017.1"/>
</dbReference>
<dbReference type="Gene3D" id="3.40.718.10">
    <property type="entry name" value="Isopropylmalate Dehydrogenase"/>
    <property type="match status" value="1"/>
</dbReference>
<comment type="cofactor">
    <cofactor evidence="2">
        <name>Mg(2+)</name>
        <dbReference type="ChEBI" id="CHEBI:18420"/>
    </cofactor>
</comment>
<dbReference type="GO" id="GO:0046872">
    <property type="term" value="F:metal ion binding"/>
    <property type="evidence" value="ECO:0007669"/>
    <property type="project" value="UniProtKB-KW"/>
</dbReference>
<keyword evidence="5" id="KW-0520">NAD</keyword>
<reference evidence="8" key="1">
    <citation type="submission" date="2014-07" db="EMBL/GenBank/DDBJ databases">
        <authorList>
            <person name="Hornung V.Bastian."/>
        </authorList>
    </citation>
    <scope>NUCLEOTIDE SEQUENCE</scope>
    <source>
        <strain evidence="8">PCE-S</strain>
    </source>
</reference>